<gene>
    <name evidence="2" type="ORF">AMS69_06975</name>
</gene>
<dbReference type="InterPro" id="IPR009100">
    <property type="entry name" value="AcylCoA_DH/oxidase_NM_dom_sf"/>
</dbReference>
<dbReference type="Pfam" id="PF02771">
    <property type="entry name" value="Acyl-CoA_dh_N"/>
    <property type="match status" value="1"/>
</dbReference>
<dbReference type="Gene3D" id="1.10.540.10">
    <property type="entry name" value="Acyl-CoA dehydrogenase/oxidase, N-terminal domain"/>
    <property type="match status" value="1"/>
</dbReference>
<sequence>MVVSVHLWRTAGIIPVYGTPHHRTVCSQTAVREAVQEFGDNEIKPHGADCDREKRYPAELVEQAAQYDLITDRVLWDR</sequence>
<protein>
    <recommendedName>
        <fullName evidence="1">Acyl-CoA dehydrogenase/oxidase N-terminal domain-containing protein</fullName>
    </recommendedName>
</protein>
<dbReference type="InterPro" id="IPR037069">
    <property type="entry name" value="AcylCoA_DH/ox_N_sf"/>
</dbReference>
<evidence type="ECO:0000259" key="1">
    <source>
        <dbReference type="Pfam" id="PF02771"/>
    </source>
</evidence>
<keyword evidence="3" id="KW-1185">Reference proteome</keyword>
<evidence type="ECO:0000313" key="2">
    <source>
        <dbReference type="EMBL" id="KOX93660.1"/>
    </source>
</evidence>
<organism evidence="2 3">
    <name type="scientific">Haloarcula rubripromontorii</name>
    <dbReference type="NCBI Taxonomy" id="1705562"/>
    <lineage>
        <taxon>Archaea</taxon>
        <taxon>Methanobacteriati</taxon>
        <taxon>Methanobacteriota</taxon>
        <taxon>Stenosarchaea group</taxon>
        <taxon>Halobacteria</taxon>
        <taxon>Halobacteriales</taxon>
        <taxon>Haloarculaceae</taxon>
        <taxon>Haloarcula</taxon>
    </lineage>
</organism>
<evidence type="ECO:0000313" key="3">
    <source>
        <dbReference type="Proteomes" id="UP000037729"/>
    </source>
</evidence>
<dbReference type="PATRIC" id="fig|1705562.3.peg.2461"/>
<feature type="domain" description="Acyl-CoA dehydrogenase/oxidase N-terminal" evidence="1">
    <location>
        <begin position="28"/>
        <end position="70"/>
    </location>
</feature>
<dbReference type="SUPFAM" id="SSF56645">
    <property type="entry name" value="Acyl-CoA dehydrogenase NM domain-like"/>
    <property type="match status" value="1"/>
</dbReference>
<proteinExistence type="predicted"/>
<dbReference type="AlphaFoldDB" id="A0A0N1IUM5"/>
<dbReference type="STRING" id="1705562.AMS69_06975"/>
<dbReference type="InterPro" id="IPR013786">
    <property type="entry name" value="AcylCoA_DH/ox_N"/>
</dbReference>
<reference evidence="2 3" key="1">
    <citation type="submission" date="2015-08" db="EMBL/GenBank/DDBJ databases">
        <title>Genomes of Isolates from Cabo Rojo, PR.</title>
        <authorList>
            <person name="Sanchez-Nieves R.L."/>
            <person name="Montalvo-Rodriguez R."/>
        </authorList>
    </citation>
    <scope>NUCLEOTIDE SEQUENCE [LARGE SCALE GENOMIC DNA]</scope>
    <source>
        <strain evidence="2 3">SL3</strain>
    </source>
</reference>
<dbReference type="GO" id="GO:0050660">
    <property type="term" value="F:flavin adenine dinucleotide binding"/>
    <property type="evidence" value="ECO:0007669"/>
    <property type="project" value="InterPro"/>
</dbReference>
<dbReference type="GO" id="GO:0016627">
    <property type="term" value="F:oxidoreductase activity, acting on the CH-CH group of donors"/>
    <property type="evidence" value="ECO:0007669"/>
    <property type="project" value="InterPro"/>
</dbReference>
<dbReference type="EMBL" id="LIUF01000002">
    <property type="protein sequence ID" value="KOX93660.1"/>
    <property type="molecule type" value="Genomic_DNA"/>
</dbReference>
<accession>A0A0N1IUM5</accession>
<name>A0A0N1IUM5_9EURY</name>
<dbReference type="RefSeq" id="WP_053967351.1">
    <property type="nucleotide sequence ID" value="NZ_LIUF01000002.1"/>
</dbReference>
<comment type="caution">
    <text evidence="2">The sequence shown here is derived from an EMBL/GenBank/DDBJ whole genome shotgun (WGS) entry which is preliminary data.</text>
</comment>
<dbReference type="Proteomes" id="UP000037729">
    <property type="component" value="Unassembled WGS sequence"/>
</dbReference>